<dbReference type="AlphaFoldDB" id="A0A5K7SD99"/>
<sequence>MSKSCILFCNCGAGVITLEKSQQIKSSLETLDADVYQLDDFCGIVLGRKDFIRAIDQQYERKIMIACYPRAIKNLLTQNDLEFSGLEVLNFRELTAGEIESKLQKDYSFAEGKVSETRIESGLDVPAWYPVIDQPLCIDCGKCFKFCLFGVYTFGDKKLKVVNPLACKNNCPACGRNCPTSAIIFPRLKEGGVLAGAEPGTEVKSKGLAADINMISTLKQRSALRRNIFRAGLVEQAEAERQKALDELKNTSKGLKM</sequence>
<evidence type="ECO:0000256" key="4">
    <source>
        <dbReference type="ARBA" id="ARBA00023014"/>
    </source>
</evidence>
<dbReference type="InterPro" id="IPR017896">
    <property type="entry name" value="4Fe4S_Fe-S-bd"/>
</dbReference>
<evidence type="ECO:0000256" key="1">
    <source>
        <dbReference type="ARBA" id="ARBA00022485"/>
    </source>
</evidence>
<dbReference type="Proteomes" id="UP001193389">
    <property type="component" value="Chromosome"/>
</dbReference>
<keyword evidence="2" id="KW-0479">Metal-binding</keyword>
<proteinExistence type="predicted"/>
<accession>A0A5K7SD99</accession>
<protein>
    <submittedName>
        <fullName evidence="6">Ferredoxin MJ0251- Fe-S containing oxidoreductase</fullName>
    </submittedName>
</protein>
<keyword evidence="4" id="KW-0411">Iron-sulfur</keyword>
<evidence type="ECO:0000256" key="3">
    <source>
        <dbReference type="ARBA" id="ARBA00023004"/>
    </source>
</evidence>
<dbReference type="EMBL" id="AP018694">
    <property type="protein sequence ID" value="BBE19234.1"/>
    <property type="molecule type" value="Genomic_DNA"/>
</dbReference>
<dbReference type="RefSeq" id="WP_318347500.1">
    <property type="nucleotide sequence ID" value="NZ_AP018694.1"/>
</dbReference>
<keyword evidence="1" id="KW-0004">4Fe-4S</keyword>
<keyword evidence="3" id="KW-0408">Iron</keyword>
<evidence type="ECO:0000259" key="5">
    <source>
        <dbReference type="PROSITE" id="PS51379"/>
    </source>
</evidence>
<dbReference type="SUPFAM" id="SSF54862">
    <property type="entry name" value="4Fe-4S ferredoxins"/>
    <property type="match status" value="1"/>
</dbReference>
<feature type="domain" description="4Fe-4S ferredoxin-type" evidence="5">
    <location>
        <begin position="158"/>
        <end position="188"/>
    </location>
</feature>
<dbReference type="PANTHER" id="PTHR43687:SF1">
    <property type="entry name" value="FERREDOXIN III"/>
    <property type="match status" value="1"/>
</dbReference>
<dbReference type="Gene3D" id="3.30.70.20">
    <property type="match status" value="1"/>
</dbReference>
<keyword evidence="7" id="KW-1185">Reference proteome</keyword>
<evidence type="ECO:0000313" key="7">
    <source>
        <dbReference type="Proteomes" id="UP001193389"/>
    </source>
</evidence>
<dbReference type="InterPro" id="IPR050572">
    <property type="entry name" value="Fe-S_Ferredoxin"/>
</dbReference>
<evidence type="ECO:0000313" key="6">
    <source>
        <dbReference type="EMBL" id="BBE19234.1"/>
    </source>
</evidence>
<dbReference type="GO" id="GO:0051539">
    <property type="term" value="F:4 iron, 4 sulfur cluster binding"/>
    <property type="evidence" value="ECO:0007669"/>
    <property type="project" value="UniProtKB-KW"/>
</dbReference>
<dbReference type="PROSITE" id="PS51379">
    <property type="entry name" value="4FE4S_FER_2"/>
    <property type="match status" value="2"/>
</dbReference>
<gene>
    <name evidence="6" type="ORF">AQPE_3410</name>
</gene>
<evidence type="ECO:0000256" key="2">
    <source>
        <dbReference type="ARBA" id="ARBA00022723"/>
    </source>
</evidence>
<dbReference type="KEGG" id="anf:AQPE_3410"/>
<reference evidence="6" key="1">
    <citation type="journal article" date="2020" name="Int. J. Syst. Evol. Microbiol.">
        <title>Aquipluma nitroreducens gen. nov. sp. nov., a novel facultatively anaerobic bacterium isolated from a freshwater lake.</title>
        <authorList>
            <person name="Watanabe M."/>
            <person name="Kojima H."/>
            <person name="Fukui M."/>
        </authorList>
    </citation>
    <scope>NUCLEOTIDE SEQUENCE</scope>
    <source>
        <strain evidence="6">MeG22</strain>
    </source>
</reference>
<name>A0A5K7SD99_9BACT</name>
<feature type="domain" description="4Fe-4S ferredoxin-type" evidence="5">
    <location>
        <begin position="128"/>
        <end position="157"/>
    </location>
</feature>
<dbReference type="PANTHER" id="PTHR43687">
    <property type="entry name" value="ADENYLYLSULFATE REDUCTASE, BETA SUBUNIT"/>
    <property type="match status" value="1"/>
</dbReference>
<organism evidence="6 7">
    <name type="scientific">Aquipluma nitroreducens</name>
    <dbReference type="NCBI Taxonomy" id="2010828"/>
    <lineage>
        <taxon>Bacteria</taxon>
        <taxon>Pseudomonadati</taxon>
        <taxon>Bacteroidota</taxon>
        <taxon>Bacteroidia</taxon>
        <taxon>Marinilabiliales</taxon>
        <taxon>Prolixibacteraceae</taxon>
        <taxon>Aquipluma</taxon>
    </lineage>
</organism>
<dbReference type="GO" id="GO:0046872">
    <property type="term" value="F:metal ion binding"/>
    <property type="evidence" value="ECO:0007669"/>
    <property type="project" value="UniProtKB-KW"/>
</dbReference>